<comment type="similarity">
    <text evidence="2 8">Belongs to the cytochrome P450 family.</text>
</comment>
<dbReference type="InterPro" id="IPR001128">
    <property type="entry name" value="Cyt_P450"/>
</dbReference>
<keyword evidence="7 8" id="KW-0503">Monooxygenase</keyword>
<reference evidence="11" key="1">
    <citation type="journal article" date="2019" name="Int. J. Syst. Evol. Microbiol.">
        <title>The Global Catalogue of Microorganisms (GCM) 10K type strain sequencing project: providing services to taxonomists for standard genome sequencing and annotation.</title>
        <authorList>
            <consortium name="The Broad Institute Genomics Platform"/>
            <consortium name="The Broad Institute Genome Sequencing Center for Infectious Disease"/>
            <person name="Wu L."/>
            <person name="Ma J."/>
        </authorList>
    </citation>
    <scope>NUCLEOTIDE SEQUENCE [LARGE SCALE GENOMIC DNA]</scope>
    <source>
        <strain evidence="11">JCM 17326</strain>
    </source>
</reference>
<dbReference type="Proteomes" id="UP001500630">
    <property type="component" value="Unassembled WGS sequence"/>
</dbReference>
<comment type="caution">
    <text evidence="10">The sequence shown here is derived from an EMBL/GenBank/DDBJ whole genome shotgun (WGS) entry which is preliminary data.</text>
</comment>
<evidence type="ECO:0000256" key="4">
    <source>
        <dbReference type="ARBA" id="ARBA00022723"/>
    </source>
</evidence>
<organism evidence="10 11">
    <name type="scientific">Nonomuraea rosea</name>
    <dbReference type="NCBI Taxonomy" id="638574"/>
    <lineage>
        <taxon>Bacteria</taxon>
        <taxon>Bacillati</taxon>
        <taxon>Actinomycetota</taxon>
        <taxon>Actinomycetes</taxon>
        <taxon>Streptosporangiales</taxon>
        <taxon>Streptosporangiaceae</taxon>
        <taxon>Nonomuraea</taxon>
    </lineage>
</organism>
<proteinExistence type="inferred from homology"/>
<gene>
    <name evidence="10" type="ORF">GCM10022419_117460</name>
</gene>
<evidence type="ECO:0000313" key="10">
    <source>
        <dbReference type="EMBL" id="GAA3612956.1"/>
    </source>
</evidence>
<keyword evidence="11" id="KW-1185">Reference proteome</keyword>
<dbReference type="PRINTS" id="PR00385">
    <property type="entry name" value="P450"/>
</dbReference>
<evidence type="ECO:0000256" key="2">
    <source>
        <dbReference type="ARBA" id="ARBA00010617"/>
    </source>
</evidence>
<accession>A0ABP6ZN25</accession>
<dbReference type="PANTHER" id="PTHR46696">
    <property type="entry name" value="P450, PUTATIVE (EUROFUNG)-RELATED"/>
    <property type="match status" value="1"/>
</dbReference>
<evidence type="ECO:0000256" key="9">
    <source>
        <dbReference type="SAM" id="MobiDB-lite"/>
    </source>
</evidence>
<keyword evidence="5 8" id="KW-0560">Oxidoreductase</keyword>
<protein>
    <submittedName>
        <fullName evidence="10">Cytochrome P450</fullName>
    </submittedName>
</protein>
<evidence type="ECO:0000313" key="11">
    <source>
        <dbReference type="Proteomes" id="UP001500630"/>
    </source>
</evidence>
<dbReference type="Pfam" id="PF00067">
    <property type="entry name" value="p450"/>
    <property type="match status" value="1"/>
</dbReference>
<dbReference type="PRINTS" id="PR00359">
    <property type="entry name" value="BP450"/>
</dbReference>
<dbReference type="InterPro" id="IPR002397">
    <property type="entry name" value="Cyt_P450_B"/>
</dbReference>
<keyword evidence="3 8" id="KW-0349">Heme</keyword>
<dbReference type="InterPro" id="IPR017972">
    <property type="entry name" value="Cyt_P450_CS"/>
</dbReference>
<dbReference type="PROSITE" id="PS00086">
    <property type="entry name" value="CYTOCHROME_P450"/>
    <property type="match status" value="1"/>
</dbReference>
<comment type="cofactor">
    <cofactor evidence="1">
        <name>heme</name>
        <dbReference type="ChEBI" id="CHEBI:30413"/>
    </cofactor>
</comment>
<evidence type="ECO:0000256" key="1">
    <source>
        <dbReference type="ARBA" id="ARBA00001971"/>
    </source>
</evidence>
<evidence type="ECO:0000256" key="8">
    <source>
        <dbReference type="RuleBase" id="RU000461"/>
    </source>
</evidence>
<name>A0ABP6ZN25_9ACTN</name>
<evidence type="ECO:0000256" key="3">
    <source>
        <dbReference type="ARBA" id="ARBA00022617"/>
    </source>
</evidence>
<dbReference type="Gene3D" id="1.10.630.10">
    <property type="entry name" value="Cytochrome P450"/>
    <property type="match status" value="1"/>
</dbReference>
<evidence type="ECO:0000256" key="7">
    <source>
        <dbReference type="ARBA" id="ARBA00023033"/>
    </source>
</evidence>
<feature type="compositionally biased region" description="Acidic residues" evidence="9">
    <location>
        <begin position="1"/>
        <end position="11"/>
    </location>
</feature>
<dbReference type="InterPro" id="IPR036396">
    <property type="entry name" value="Cyt_P450_sf"/>
</dbReference>
<dbReference type="SUPFAM" id="SSF48264">
    <property type="entry name" value="Cytochrome P450"/>
    <property type="match status" value="1"/>
</dbReference>
<dbReference type="PANTHER" id="PTHR46696:SF5">
    <property type="entry name" value="CYTOCHROME P450 BJ-1"/>
    <property type="match status" value="1"/>
</dbReference>
<keyword evidence="4 8" id="KW-0479">Metal-binding</keyword>
<evidence type="ECO:0000256" key="5">
    <source>
        <dbReference type="ARBA" id="ARBA00023002"/>
    </source>
</evidence>
<dbReference type="CDD" id="cd11031">
    <property type="entry name" value="Cyp158A-like"/>
    <property type="match status" value="1"/>
</dbReference>
<dbReference type="EMBL" id="BAABDQ010000049">
    <property type="protein sequence ID" value="GAA3612956.1"/>
    <property type="molecule type" value="Genomic_DNA"/>
</dbReference>
<keyword evidence="6 8" id="KW-0408">Iron</keyword>
<sequence length="417" mass="46073">MCWATGDDEGDAMTSPTPGTTPDYPFDRDTALEPPREWAELQERCPVAHVRLPSGDTAQLVTRYDDVRTVLSDGRFRRGGADAARVSTTKDGGLFARSGGSGAAEGEGHLRWRRLLTPSFTIRKMETWRSRIQEMTDDLIDDLVKSGTPGNLSARLGLPLPVRVICALVGAPAEDQDKFAHWSQVMLTLTRYSQEEVERAYLEFNAYVSDLVDAKRATPGDDLLSELTQISDSQDGRLGHDELIATVRALLLAGHETTSNMIAIMAAMLLAEPDRYQAVVDDPELIRGTVEEVLRLDSTLSVIGFPRVATEDVDLDGRHVPAGSTIIPARLAANRDPRKFDDPARFDPRRENAAQHLAFGIGAHYCLGQPLARMELQVVLGTLTRRLPSLRLRDRPEDLRLRTGLLSGGLQDVWVTW</sequence>
<feature type="region of interest" description="Disordered" evidence="9">
    <location>
        <begin position="1"/>
        <end position="26"/>
    </location>
</feature>
<evidence type="ECO:0000256" key="6">
    <source>
        <dbReference type="ARBA" id="ARBA00023004"/>
    </source>
</evidence>